<dbReference type="InterPro" id="IPR003148">
    <property type="entry name" value="RCK_N"/>
</dbReference>
<dbReference type="HOGENOM" id="CLU_046525_2_4_11"/>
<sequence length="223" mass="24136">MHFVIMGCGRVGAMLAHRTVADGHTAAVIDQNPIAFQRLSEDLPAARITGPGFDRAVLEQAGIREAAGFAAVSSGDNSNIIAARVVREEYGLRSVVARIYDPRRAEVYERLGIATVATVRWTTAQVLHRLIPASPSHEYQDVSGALTMLSIVPHSSWMGLSVPGIERRTGSRAVYVTRLGEGILPREDLRLQDGDRLHLMAPTGKLADVESVLAHPLAEEDQA</sequence>
<dbReference type="OrthoDB" id="3208998at2"/>
<dbReference type="GO" id="GO:0006813">
    <property type="term" value="P:potassium ion transport"/>
    <property type="evidence" value="ECO:0007669"/>
    <property type="project" value="InterPro"/>
</dbReference>
<dbReference type="eggNOG" id="COG0569">
    <property type="taxonomic scope" value="Bacteria"/>
</dbReference>
<dbReference type="InterPro" id="IPR050721">
    <property type="entry name" value="Trk_Ktr_HKT_K-transport"/>
</dbReference>
<comment type="caution">
    <text evidence="3">The sequence shown here is derived from an EMBL/GenBank/DDBJ whole genome shotgun (WGS) entry which is preliminary data.</text>
</comment>
<reference evidence="3 4" key="1">
    <citation type="submission" date="2014-02" db="EMBL/GenBank/DDBJ databases">
        <title>Genome sequence of Brachybacterium phenoliresistens strain W13A50.</title>
        <authorList>
            <person name="Wang X."/>
        </authorList>
    </citation>
    <scope>NUCLEOTIDE SEQUENCE [LARGE SCALE GENOMIC DNA]</scope>
    <source>
        <strain evidence="3 4">W13A50</strain>
    </source>
</reference>
<dbReference type="SUPFAM" id="SSF51735">
    <property type="entry name" value="NAD(P)-binding Rossmann-fold domains"/>
    <property type="match status" value="1"/>
</dbReference>
<feature type="domain" description="RCK N-terminal" evidence="1">
    <location>
        <begin position="1"/>
        <end position="118"/>
    </location>
</feature>
<proteinExistence type="predicted"/>
<dbReference type="RefSeq" id="WP_038370322.1">
    <property type="nucleotide sequence ID" value="NZ_BAAAOW010000001.1"/>
</dbReference>
<gene>
    <name evidence="3" type="ORF">BF93_07565</name>
</gene>
<evidence type="ECO:0000313" key="3">
    <source>
        <dbReference type="EMBL" id="EWS82869.1"/>
    </source>
</evidence>
<organism evidence="3 4">
    <name type="scientific">Brachybacterium phenoliresistens</name>
    <dbReference type="NCBI Taxonomy" id="396014"/>
    <lineage>
        <taxon>Bacteria</taxon>
        <taxon>Bacillati</taxon>
        <taxon>Actinomycetota</taxon>
        <taxon>Actinomycetes</taxon>
        <taxon>Micrococcales</taxon>
        <taxon>Dermabacteraceae</taxon>
        <taxon>Brachybacterium</taxon>
    </lineage>
</organism>
<dbReference type="STRING" id="396014.BF93_07565"/>
<dbReference type="InterPro" id="IPR036291">
    <property type="entry name" value="NAD(P)-bd_dom_sf"/>
</dbReference>
<protein>
    <submittedName>
        <fullName evidence="3">Potassium transporter TrkA</fullName>
    </submittedName>
</protein>
<evidence type="ECO:0000313" key="4">
    <source>
        <dbReference type="Proteomes" id="UP000023067"/>
    </source>
</evidence>
<keyword evidence="4" id="KW-1185">Reference proteome</keyword>
<feature type="domain" description="RCK C-terminal" evidence="2">
    <location>
        <begin position="134"/>
        <end position="215"/>
    </location>
</feature>
<dbReference type="InterPro" id="IPR036721">
    <property type="entry name" value="RCK_C_sf"/>
</dbReference>
<name>Z9JXE5_9MICO</name>
<dbReference type="AlphaFoldDB" id="Z9JXE5"/>
<dbReference type="PANTHER" id="PTHR43833:SF8">
    <property type="entry name" value="TRK SYSTEM POTASSIUM UPTAKE PROTEIN TRKA"/>
    <property type="match status" value="1"/>
</dbReference>
<dbReference type="GO" id="GO:0008324">
    <property type="term" value="F:monoatomic cation transmembrane transporter activity"/>
    <property type="evidence" value="ECO:0007669"/>
    <property type="project" value="InterPro"/>
</dbReference>
<dbReference type="Proteomes" id="UP000023067">
    <property type="component" value="Unassembled WGS sequence"/>
</dbReference>
<evidence type="ECO:0000259" key="2">
    <source>
        <dbReference type="PROSITE" id="PS51202"/>
    </source>
</evidence>
<dbReference type="PANTHER" id="PTHR43833">
    <property type="entry name" value="POTASSIUM CHANNEL PROTEIN 2-RELATED-RELATED"/>
    <property type="match status" value="1"/>
</dbReference>
<accession>Z9JXE5</accession>
<dbReference type="PATRIC" id="fig|396014.3.peg.506"/>
<dbReference type="SUPFAM" id="SSF116726">
    <property type="entry name" value="TrkA C-terminal domain-like"/>
    <property type="match status" value="1"/>
</dbReference>
<dbReference type="PROSITE" id="PS51202">
    <property type="entry name" value="RCK_C"/>
    <property type="match status" value="1"/>
</dbReference>
<dbReference type="Pfam" id="PF02254">
    <property type="entry name" value="TrkA_N"/>
    <property type="match status" value="1"/>
</dbReference>
<dbReference type="EMBL" id="JDYK01000002">
    <property type="protein sequence ID" value="EWS82869.1"/>
    <property type="molecule type" value="Genomic_DNA"/>
</dbReference>
<evidence type="ECO:0000259" key="1">
    <source>
        <dbReference type="PROSITE" id="PS51201"/>
    </source>
</evidence>
<dbReference type="Gene3D" id="3.30.70.1450">
    <property type="entry name" value="Regulator of K+ conductance, C-terminal domain"/>
    <property type="match status" value="1"/>
</dbReference>
<dbReference type="PROSITE" id="PS51201">
    <property type="entry name" value="RCK_N"/>
    <property type="match status" value="1"/>
</dbReference>
<dbReference type="Gene3D" id="3.40.50.720">
    <property type="entry name" value="NAD(P)-binding Rossmann-like Domain"/>
    <property type="match status" value="1"/>
</dbReference>
<dbReference type="InterPro" id="IPR006037">
    <property type="entry name" value="RCK_C"/>
</dbReference>